<keyword evidence="1" id="KW-0732">Signal</keyword>
<protein>
    <recommendedName>
        <fullName evidence="4">Secreted protein</fullName>
    </recommendedName>
</protein>
<evidence type="ECO:0000313" key="3">
    <source>
        <dbReference type="Proteomes" id="UP000323386"/>
    </source>
</evidence>
<reference evidence="2 3" key="1">
    <citation type="submission" date="2018-03" db="EMBL/GenBank/DDBJ databases">
        <authorList>
            <person name="Guldener U."/>
        </authorList>
    </citation>
    <scope>NUCLEOTIDE SEQUENCE [LARGE SCALE GENOMIC DNA]</scope>
    <source>
        <strain evidence="2 3">DAOM196992</strain>
    </source>
</reference>
<evidence type="ECO:0000256" key="1">
    <source>
        <dbReference type="SAM" id="SignalP"/>
    </source>
</evidence>
<dbReference type="AlphaFoldDB" id="A0A5C3F3V5"/>
<proteinExistence type="predicted"/>
<evidence type="ECO:0000313" key="2">
    <source>
        <dbReference type="EMBL" id="SPO38780.1"/>
    </source>
</evidence>
<keyword evidence="3" id="KW-1185">Reference proteome</keyword>
<name>A0A5C3F3V5_9BASI</name>
<accession>A0A5C3F3V5</accession>
<sequence length="98" mass="10547">MHPSTKPRHFLTVATVALLALAMLPSVRAAIYHFDAGGDSTLTCTTPRPVTLATNALSKCTRGTQALPPTEYGCREPLMPDQFCAACRQARGTCQSPW</sequence>
<dbReference type="Proteomes" id="UP000323386">
    <property type="component" value="Unassembled WGS sequence"/>
</dbReference>
<feature type="chain" id="PRO_5023079776" description="Secreted protein" evidence="1">
    <location>
        <begin position="30"/>
        <end position="98"/>
    </location>
</feature>
<dbReference type="EMBL" id="OOIP01000011">
    <property type="protein sequence ID" value="SPO38780.1"/>
    <property type="molecule type" value="Genomic_DNA"/>
</dbReference>
<evidence type="ECO:0008006" key="4">
    <source>
        <dbReference type="Google" id="ProtNLM"/>
    </source>
</evidence>
<feature type="signal peptide" evidence="1">
    <location>
        <begin position="1"/>
        <end position="29"/>
    </location>
</feature>
<gene>
    <name evidence="2" type="ORF">PSFLO_04259</name>
</gene>
<organism evidence="2 3">
    <name type="scientific">Pseudozyma flocculosa</name>
    <dbReference type="NCBI Taxonomy" id="84751"/>
    <lineage>
        <taxon>Eukaryota</taxon>
        <taxon>Fungi</taxon>
        <taxon>Dikarya</taxon>
        <taxon>Basidiomycota</taxon>
        <taxon>Ustilaginomycotina</taxon>
        <taxon>Ustilaginomycetes</taxon>
        <taxon>Ustilaginales</taxon>
        <taxon>Ustilaginaceae</taxon>
        <taxon>Pseudozyma</taxon>
    </lineage>
</organism>